<keyword evidence="5 6" id="KW-0472">Membrane</keyword>
<keyword evidence="4 6" id="KW-1133">Transmembrane helix</keyword>
<dbReference type="PANTHER" id="PTHR30294:SF47">
    <property type="entry name" value="INNER MEMBRANE TRANSPORT PERMEASE YHHJ"/>
    <property type="match status" value="1"/>
</dbReference>
<comment type="subcellular location">
    <subcellularLocation>
        <location evidence="1">Cell membrane</location>
        <topology evidence="1">Multi-pass membrane protein</topology>
    </subcellularLocation>
</comment>
<evidence type="ECO:0000256" key="5">
    <source>
        <dbReference type="ARBA" id="ARBA00023136"/>
    </source>
</evidence>
<dbReference type="EMBL" id="FMMM01000081">
    <property type="protein sequence ID" value="SCQ24576.1"/>
    <property type="molecule type" value="Genomic_DNA"/>
</dbReference>
<keyword evidence="3 6" id="KW-0812">Transmembrane</keyword>
<name>A0A1D3UWB6_TANFO</name>
<dbReference type="OrthoDB" id="9811522at2"/>
<feature type="transmembrane region" description="Helical" evidence="6">
    <location>
        <begin position="364"/>
        <end position="381"/>
    </location>
</feature>
<gene>
    <name evidence="8" type="ORF">TFUB20_02567</name>
</gene>
<feature type="transmembrane region" description="Helical" evidence="6">
    <location>
        <begin position="247"/>
        <end position="266"/>
    </location>
</feature>
<evidence type="ECO:0000256" key="6">
    <source>
        <dbReference type="SAM" id="Phobius"/>
    </source>
</evidence>
<dbReference type="Proteomes" id="UP000182057">
    <property type="component" value="Unassembled WGS sequence"/>
</dbReference>
<dbReference type="RefSeq" id="WP_074450283.1">
    <property type="nucleotide sequence ID" value="NZ_FMMM01000081.1"/>
</dbReference>
<keyword evidence="2" id="KW-1003">Cell membrane</keyword>
<evidence type="ECO:0000256" key="4">
    <source>
        <dbReference type="ARBA" id="ARBA00022989"/>
    </source>
</evidence>
<feature type="domain" description="ABC-2 type transporter transmembrane" evidence="7">
    <location>
        <begin position="28"/>
        <end position="375"/>
    </location>
</feature>
<dbReference type="GO" id="GO:0005886">
    <property type="term" value="C:plasma membrane"/>
    <property type="evidence" value="ECO:0007669"/>
    <property type="project" value="UniProtKB-SubCell"/>
</dbReference>
<evidence type="ECO:0000256" key="2">
    <source>
        <dbReference type="ARBA" id="ARBA00022475"/>
    </source>
</evidence>
<dbReference type="InterPro" id="IPR051449">
    <property type="entry name" value="ABC-2_transporter_component"/>
</dbReference>
<evidence type="ECO:0000313" key="8">
    <source>
        <dbReference type="EMBL" id="SCQ24576.1"/>
    </source>
</evidence>
<evidence type="ECO:0000313" key="9">
    <source>
        <dbReference type="Proteomes" id="UP000182057"/>
    </source>
</evidence>
<proteinExistence type="predicted"/>
<feature type="transmembrane region" description="Helical" evidence="6">
    <location>
        <begin position="196"/>
        <end position="214"/>
    </location>
</feature>
<feature type="transmembrane region" description="Helical" evidence="6">
    <location>
        <begin position="21"/>
        <end position="46"/>
    </location>
</feature>
<protein>
    <submittedName>
        <fullName evidence="8">ABC-2 family transporter protein</fullName>
    </submittedName>
</protein>
<feature type="transmembrane region" description="Helical" evidence="6">
    <location>
        <begin position="304"/>
        <end position="322"/>
    </location>
</feature>
<evidence type="ECO:0000259" key="7">
    <source>
        <dbReference type="Pfam" id="PF12698"/>
    </source>
</evidence>
<reference evidence="8 9" key="1">
    <citation type="submission" date="2016-09" db="EMBL/GenBank/DDBJ databases">
        <authorList>
            <person name="Capua I."/>
            <person name="De Benedictis P."/>
            <person name="Joannis T."/>
            <person name="Lombin L.H."/>
            <person name="Cattoli G."/>
        </authorList>
    </citation>
    <scope>NUCLEOTIDE SEQUENCE [LARGE SCALE GENOMIC DNA]</scope>
    <source>
        <strain evidence="8 9">UB20</strain>
    </source>
</reference>
<dbReference type="AlphaFoldDB" id="A0A1D3UWB6"/>
<dbReference type="InterPro" id="IPR013525">
    <property type="entry name" value="ABC2_TM"/>
</dbReference>
<feature type="transmembrane region" description="Helical" evidence="6">
    <location>
        <begin position="272"/>
        <end position="297"/>
    </location>
</feature>
<sequence>MTIREGIRSLKQISVREIRRLCLNPLYFFCMIVAPIGSLFFLMTLMQDGLPTNLPVAVVDLDNTPTSRQLIRQLDAFEQTSVAMQCASFKEARREMQKGNIYGIYHIPRGFQREASSGKRPKLSFYTNGSFLIAGSLMFRDMKTTSVLAGGAVGLRIGEAKGYTTTQIIAQIQPIVIDTHAIGNPWLNYSIYLNNAIMPGLLQLLIFIVTVFSIGTEIKERTSRDWLNMGHDSITVSVIGKLLPHTVIFTAIGWLICAILYGYNAFPLHSGWIPMLVAMFLLVVASQALGVFMISVLPTVRLGLSLASLFGMLGFSICGLSYPVSAMYPEFHAVSYLYPLRHYLLIYIDQALNGRELAYTWGEYVWLAGFLLLPVIMRRYLKNAMLYFHYIP</sequence>
<organism evidence="8 9">
    <name type="scientific">Tannerella forsythia</name>
    <name type="common">Bacteroides forsythus</name>
    <dbReference type="NCBI Taxonomy" id="28112"/>
    <lineage>
        <taxon>Bacteria</taxon>
        <taxon>Pseudomonadati</taxon>
        <taxon>Bacteroidota</taxon>
        <taxon>Bacteroidia</taxon>
        <taxon>Bacteroidales</taxon>
        <taxon>Tannerellaceae</taxon>
        <taxon>Tannerella</taxon>
    </lineage>
</organism>
<dbReference type="Pfam" id="PF12698">
    <property type="entry name" value="ABC2_membrane_3"/>
    <property type="match status" value="1"/>
</dbReference>
<dbReference type="PANTHER" id="PTHR30294">
    <property type="entry name" value="MEMBRANE COMPONENT OF ABC TRANSPORTER YHHJ-RELATED"/>
    <property type="match status" value="1"/>
</dbReference>
<evidence type="ECO:0000256" key="1">
    <source>
        <dbReference type="ARBA" id="ARBA00004651"/>
    </source>
</evidence>
<accession>A0A1D3UWB6</accession>
<dbReference type="GO" id="GO:0140359">
    <property type="term" value="F:ABC-type transporter activity"/>
    <property type="evidence" value="ECO:0007669"/>
    <property type="project" value="InterPro"/>
</dbReference>
<evidence type="ECO:0000256" key="3">
    <source>
        <dbReference type="ARBA" id="ARBA00022692"/>
    </source>
</evidence>
<dbReference type="Gene3D" id="3.40.1710.10">
    <property type="entry name" value="abc type-2 transporter like domain"/>
    <property type="match status" value="1"/>
</dbReference>